<gene>
    <name evidence="2" type="ORF">AX245_00295</name>
</gene>
<accession>A0A075N2D3</accession>
<keyword evidence="1" id="KW-0175">Coiled coil</keyword>
<feature type="coiled-coil region" evidence="1">
    <location>
        <begin position="155"/>
        <end position="182"/>
    </location>
</feature>
<sequence>MLHSKKIHSLSLIAVLSLATYTSLQPNHVTAEQSQKTSTVHMSQKTIEHKLKVADKEAAPLYAKIDHIQRHIEVKKAKDLKVIELYINKDINQLEKQNKRLLTKFYTSIDNQTWDSTSEVKKLIDKTNLSTNEKNRLKLYFEQRAYLETRLNDRYQKFDNSIENQNKELKILTSKIEKIYQKHGITKEVLKTYYAKKTVRAD</sequence>
<evidence type="ECO:0000256" key="1">
    <source>
        <dbReference type="SAM" id="Coils"/>
    </source>
</evidence>
<dbReference type="AlphaFoldDB" id="A0A075N2D3"/>
<dbReference type="EMBL" id="MAWT01000008">
    <property type="protein sequence ID" value="OCM72325.1"/>
    <property type="molecule type" value="Genomic_DNA"/>
</dbReference>
<evidence type="ECO:0000313" key="3">
    <source>
        <dbReference type="Proteomes" id="UP000093122"/>
    </source>
</evidence>
<reference evidence="2 3" key="1">
    <citation type="journal article" date="2016" name="Sci. Rep.">
        <title>Serotype IV Streptococcus agalactiae ST-452 has arisen from large genomic recombination events between CC23 and the hypervirulent CC17 lineages.</title>
        <authorList>
            <person name="Campisi E."/>
            <person name="Rinaudo C.D."/>
            <person name="Donati C."/>
            <person name="Barucco M."/>
            <person name="Torricelli G."/>
            <person name="Edwards M.S."/>
            <person name="Baker C.J."/>
            <person name="Margarit I."/>
            <person name="Rosini R."/>
        </authorList>
    </citation>
    <scope>NUCLEOTIDE SEQUENCE [LARGE SCALE GENOMIC DNA]</scope>
    <source>
        <strain evidence="2 3">CZ-PW-140</strain>
    </source>
</reference>
<organism evidence="2 3">
    <name type="scientific">Streptococcus agalactiae</name>
    <dbReference type="NCBI Taxonomy" id="1311"/>
    <lineage>
        <taxon>Bacteria</taxon>
        <taxon>Bacillati</taxon>
        <taxon>Bacillota</taxon>
        <taxon>Bacilli</taxon>
        <taxon>Lactobacillales</taxon>
        <taxon>Streptococcaceae</taxon>
        <taxon>Streptococcus</taxon>
    </lineage>
</organism>
<dbReference type="Proteomes" id="UP000093122">
    <property type="component" value="Unassembled WGS sequence"/>
</dbReference>
<dbReference type="OMA" id="NRIWNTK"/>
<evidence type="ECO:0000313" key="2">
    <source>
        <dbReference type="EMBL" id="OCM72325.1"/>
    </source>
</evidence>
<proteinExistence type="predicted"/>
<name>A0A075N2D3_STRAG</name>
<comment type="caution">
    <text evidence="2">The sequence shown here is derived from an EMBL/GenBank/DDBJ whole genome shotgun (WGS) entry which is preliminary data.</text>
</comment>
<dbReference type="RefSeq" id="WP_000903269.1">
    <property type="nucleotide sequence ID" value="NZ_BCNI01000003.1"/>
</dbReference>
<protein>
    <submittedName>
        <fullName evidence="2">Chromosome assembly protein</fullName>
    </submittedName>
</protein>
<dbReference type="KEGG" id="sage:EN72_10770"/>